<accession>A0A654CXX9</accession>
<sequence>MFEKSILEFFSFRENGRFKVNIWNSTLHNLPILSKFAHIFR</sequence>
<dbReference type="EMBL" id="CABWMV010000024">
    <property type="protein sequence ID" value="VXC97788.1"/>
    <property type="molecule type" value="Genomic_DNA"/>
</dbReference>
<protein>
    <submittedName>
        <fullName evidence="1">Uncharacterized protein</fullName>
    </submittedName>
</protein>
<proteinExistence type="predicted"/>
<evidence type="ECO:0000313" key="2">
    <source>
        <dbReference type="Proteomes" id="UP000432350"/>
    </source>
</evidence>
<dbReference type="Proteomes" id="UP000432350">
    <property type="component" value="Unassembled WGS sequence"/>
</dbReference>
<organism evidence="1 2">
    <name type="scientific">Sphingobacterium multivorum</name>
    <dbReference type="NCBI Taxonomy" id="28454"/>
    <lineage>
        <taxon>Bacteria</taxon>
        <taxon>Pseudomonadati</taxon>
        <taxon>Bacteroidota</taxon>
        <taxon>Sphingobacteriia</taxon>
        <taxon>Sphingobacteriales</taxon>
        <taxon>Sphingobacteriaceae</taxon>
        <taxon>Sphingobacterium</taxon>
    </lineage>
</organism>
<dbReference type="AlphaFoldDB" id="A0A654CXX9"/>
<gene>
    <name evidence="1" type="ORF">SPHINGO8BC_51301</name>
</gene>
<name>A0A654CXX9_SPHMU</name>
<reference evidence="1 2" key="1">
    <citation type="submission" date="2019-10" db="EMBL/GenBank/DDBJ databases">
        <authorList>
            <person name="Karimi E."/>
        </authorList>
    </citation>
    <scope>NUCLEOTIDE SEQUENCE [LARGE SCALE GENOMIC DNA]</scope>
    <source>
        <strain evidence="1">Sphingobacterium sp. 8BC</strain>
    </source>
</reference>
<evidence type="ECO:0000313" key="1">
    <source>
        <dbReference type="EMBL" id="VXC97788.1"/>
    </source>
</evidence>